<keyword evidence="2 8" id="KW-0349">Heme</keyword>
<evidence type="ECO:0000256" key="2">
    <source>
        <dbReference type="ARBA" id="ARBA00022617"/>
    </source>
</evidence>
<evidence type="ECO:0000256" key="4">
    <source>
        <dbReference type="ARBA" id="ARBA00022729"/>
    </source>
</evidence>
<evidence type="ECO:0000256" key="7">
    <source>
        <dbReference type="ARBA" id="ARBA00023004"/>
    </source>
</evidence>
<accession>A0ABY4AMH9</accession>
<evidence type="ECO:0000256" key="9">
    <source>
        <dbReference type="SAM" id="SignalP"/>
    </source>
</evidence>
<evidence type="ECO:0000313" key="12">
    <source>
        <dbReference type="Proteomes" id="UP000831607"/>
    </source>
</evidence>
<dbReference type="InterPro" id="IPR023929">
    <property type="entry name" value="MbnH-like"/>
</dbReference>
<evidence type="ECO:0000256" key="5">
    <source>
        <dbReference type="ARBA" id="ARBA00022764"/>
    </source>
</evidence>
<keyword evidence="6" id="KW-0560">Oxidoreductase</keyword>
<evidence type="ECO:0000256" key="3">
    <source>
        <dbReference type="ARBA" id="ARBA00022723"/>
    </source>
</evidence>
<dbReference type="InterPro" id="IPR026259">
    <property type="entry name" value="MauG/Cytc_peroxidase"/>
</dbReference>
<keyword evidence="7 8" id="KW-0408">Iron</keyword>
<organism evidence="11 12">
    <name type="scientific">Orrella daihaiensis</name>
    <dbReference type="NCBI Taxonomy" id="2782176"/>
    <lineage>
        <taxon>Bacteria</taxon>
        <taxon>Pseudomonadati</taxon>
        <taxon>Pseudomonadota</taxon>
        <taxon>Betaproteobacteria</taxon>
        <taxon>Burkholderiales</taxon>
        <taxon>Alcaligenaceae</taxon>
        <taxon>Orrella</taxon>
    </lineage>
</organism>
<feature type="chain" id="PRO_5046642947" evidence="9">
    <location>
        <begin position="23"/>
        <end position="381"/>
    </location>
</feature>
<keyword evidence="12" id="KW-1185">Reference proteome</keyword>
<feature type="signal peptide" evidence="9">
    <location>
        <begin position="1"/>
        <end position="22"/>
    </location>
</feature>
<evidence type="ECO:0000256" key="8">
    <source>
        <dbReference type="PROSITE-ProRule" id="PRU00433"/>
    </source>
</evidence>
<dbReference type="PROSITE" id="PS51007">
    <property type="entry name" value="CYTC"/>
    <property type="match status" value="2"/>
</dbReference>
<dbReference type="InterPro" id="IPR036909">
    <property type="entry name" value="Cyt_c-like_dom_sf"/>
</dbReference>
<dbReference type="Pfam" id="PF03150">
    <property type="entry name" value="CCP_MauG"/>
    <property type="match status" value="1"/>
</dbReference>
<comment type="subcellular location">
    <subcellularLocation>
        <location evidence="1">Periplasm</location>
    </subcellularLocation>
</comment>
<protein>
    <submittedName>
        <fullName evidence="11">Di-heme enzyme</fullName>
    </submittedName>
</protein>
<sequence length="381" mass="42085">MNSTWLTKVVANVLLVSGLAFSQATLAGATFDWQLPNWVPEPVVPADNPMSAEKVELGRHLFYDIRLSSDGSMSCATCHVQALGFTDGRTTSPGVTGELATRNAMALGNVAYLPVLTWMNPQLTSLEIQALIPLFGEHPVEMGMAGRENELWSRLKSDQTYVGLFTAAFPEEATQGEEQLYSLSTLTKAIAAFQRTLLSFNSPYDRYKYGNDPTAISDSAKRGETLFFGHKMECYHCHGGLNFTDSVVHKRMPFPELGFHNTGLYNENEQGAYPSENPGIVEFTGEPRDQGKFRTPSLRNVAVTGPYMHDGSVDTLEDVIRSHYAVKGRGATTRGKPNPLRSELIIGFTIDDGELNDLIAFLQALTDEQFLTDDRFSNPWP</sequence>
<dbReference type="Proteomes" id="UP000831607">
    <property type="component" value="Chromosome"/>
</dbReference>
<name>A0ABY4AMH9_9BURK</name>
<keyword evidence="5" id="KW-0574">Periplasm</keyword>
<reference evidence="11 12" key="1">
    <citation type="submission" date="2020-11" db="EMBL/GenBank/DDBJ databases">
        <title>Algicoccus daihaiensis sp.nov., isolated from Daihai Lake in Inner Mongolia.</title>
        <authorList>
            <person name="Kai J."/>
        </authorList>
    </citation>
    <scope>NUCLEOTIDE SEQUENCE [LARGE SCALE GENOMIC DNA]</scope>
    <source>
        <strain evidence="12">f23</strain>
    </source>
</reference>
<proteinExistence type="predicted"/>
<dbReference type="SUPFAM" id="SSF46626">
    <property type="entry name" value="Cytochrome c"/>
    <property type="match status" value="2"/>
</dbReference>
<dbReference type="EMBL" id="CP063982">
    <property type="protein sequence ID" value="UOD51525.1"/>
    <property type="molecule type" value="Genomic_DNA"/>
</dbReference>
<dbReference type="Gene3D" id="1.10.760.10">
    <property type="entry name" value="Cytochrome c-like domain"/>
    <property type="match status" value="2"/>
</dbReference>
<dbReference type="NCBIfam" id="TIGR04039">
    <property type="entry name" value="MXAN_0977_Heme2"/>
    <property type="match status" value="1"/>
</dbReference>
<dbReference type="PANTHER" id="PTHR30600">
    <property type="entry name" value="CYTOCHROME C PEROXIDASE-RELATED"/>
    <property type="match status" value="1"/>
</dbReference>
<evidence type="ECO:0000313" key="11">
    <source>
        <dbReference type="EMBL" id="UOD51525.1"/>
    </source>
</evidence>
<evidence type="ECO:0000259" key="10">
    <source>
        <dbReference type="PROSITE" id="PS51007"/>
    </source>
</evidence>
<feature type="domain" description="Cytochrome c" evidence="10">
    <location>
        <begin position="218"/>
        <end position="366"/>
    </location>
</feature>
<feature type="domain" description="Cytochrome c" evidence="10">
    <location>
        <begin position="53"/>
        <end position="139"/>
    </location>
</feature>
<dbReference type="InterPro" id="IPR051395">
    <property type="entry name" value="Cytochrome_c_Peroxidase/MauG"/>
</dbReference>
<dbReference type="PANTHER" id="PTHR30600:SF14">
    <property type="entry name" value="CYTOCHROME C PEROXIDASE"/>
    <property type="match status" value="1"/>
</dbReference>
<keyword evidence="4 9" id="KW-0732">Signal</keyword>
<gene>
    <name evidence="11" type="ORF">DHf2319_02130</name>
</gene>
<evidence type="ECO:0000256" key="6">
    <source>
        <dbReference type="ARBA" id="ARBA00023002"/>
    </source>
</evidence>
<dbReference type="InterPro" id="IPR009056">
    <property type="entry name" value="Cyt_c-like_dom"/>
</dbReference>
<dbReference type="InterPro" id="IPR004852">
    <property type="entry name" value="Di-haem_cyt_c_peroxidsae"/>
</dbReference>
<keyword evidence="3 8" id="KW-0479">Metal-binding</keyword>
<evidence type="ECO:0000256" key="1">
    <source>
        <dbReference type="ARBA" id="ARBA00004418"/>
    </source>
</evidence>
<dbReference type="PIRSF" id="PIRSF000294">
    <property type="entry name" value="Cytochrome-c_peroxidase"/>
    <property type="match status" value="1"/>
</dbReference>